<dbReference type="InterPro" id="IPR014016">
    <property type="entry name" value="UvrD-like_ATP-bd"/>
</dbReference>
<dbReference type="GO" id="GO:0005634">
    <property type="term" value="C:nucleus"/>
    <property type="evidence" value="ECO:0007669"/>
    <property type="project" value="TreeGrafter"/>
</dbReference>
<feature type="binding site" evidence="14">
    <location>
        <begin position="2"/>
        <end position="9"/>
    </location>
    <ligand>
        <name>ATP</name>
        <dbReference type="ChEBI" id="CHEBI:30616"/>
    </ligand>
</feature>
<dbReference type="InterPro" id="IPR014017">
    <property type="entry name" value="DNA_helicase_UvrD-like_C"/>
</dbReference>
<evidence type="ECO:0000313" key="19">
    <source>
        <dbReference type="EMBL" id="KAK2597622.1"/>
    </source>
</evidence>
<dbReference type="InterPro" id="IPR036400">
    <property type="entry name" value="Cyt_B5-like_heme/steroid_sf"/>
</dbReference>
<evidence type="ECO:0000259" key="16">
    <source>
        <dbReference type="PROSITE" id="PS50255"/>
    </source>
</evidence>
<dbReference type="Pfam" id="PF00173">
    <property type="entry name" value="Cyt-b5"/>
    <property type="match status" value="1"/>
</dbReference>
<dbReference type="Gene3D" id="3.40.50.300">
    <property type="entry name" value="P-loop containing nucleotide triphosphate hydrolases"/>
    <property type="match status" value="2"/>
</dbReference>
<dbReference type="SUPFAM" id="SSF55856">
    <property type="entry name" value="Cytochrome b5-like heme/steroid binding domain"/>
    <property type="match status" value="1"/>
</dbReference>
<evidence type="ECO:0000256" key="1">
    <source>
        <dbReference type="ARBA" id="ARBA00009922"/>
    </source>
</evidence>
<dbReference type="PROSITE" id="PS00191">
    <property type="entry name" value="CYTOCHROME_B5_1"/>
    <property type="match status" value="1"/>
</dbReference>
<evidence type="ECO:0000256" key="9">
    <source>
        <dbReference type="ARBA" id="ARBA00023125"/>
    </source>
</evidence>
<sequence length="1339" mass="150560">MAGPGSGKTHTLTSRVVWLVDTIGYAPQNVIVATFTVKAAREMRERIGHALGDGRENRMVLGTFHSIARRYLAAYGRHIGLDQKFAIADDGDSRAIINRICKRLQLSIDPVQARAWISKRKAKGKEWKPASLQRKRSGEAAEGAKSFELCYREYQDHLERSNLLDYDDLLTRCVELLQTHPACVSNVDAVLIDEYQDTNGIQYELMRLLAQRHNRITIVGDPDQSIYGWRSAEIKNLQRLFSDFPGTDQISLEQNYRSSQAILDAALSIIQQDSNRYEKVLKPVHDKGTRPTLRRLKSSIAEAQWIVKEIGRLQLLSGRMLGHSDVAILLRSAALSRNIESALGQAGIPYKMVGGVKFYDRVEIKIILDYLRVVYQPANNDALARVLNVPKRGVGEATIKALVEEAERSSLSLWALLVKHCRGDRLARTHIKKSTEQKISGEVIRLILDIQKKMGSSLDDKPYGLVDIIDEILTRVGLERYLQETYPDTENFEQRWANVQEFRALGNDFTKDVDQDQDEQLPDIEGLEQLGDSDVLARFLANVALASDTQKKGEEQEAVPMVTISTIHAAKGLEWPIVFVPAAYNGSIPHSRSEDSDEERRLLYVAMTRAKALLYISCPLSSSSYGGGQAEVELSSFVEPVAKTFAKIGPDLESHKLEAIGRILGRAVPTQQTIYSELPEGFSTNDDLFPEDPSQQQAATDDAGTRRDERPSEGFGRKRPRLATQSGSYESNEKPRWASGYTTTMDQAATFTMASQLGSMVTAAHQANTLTTQVAGNTTAGPPSKQKKINQFPLPDPVYQAIKAMFDNVERNAPQFENTDMWLPLQVNFVLPPWQTAQAQTNVGYGPATPSGYTVFRLGYTIFSQCFEFAHSARRAANAPDEIYCSVGEVGNHRSSGDLWVIVDDGARGYDVYDATDVVEEMWADDVAAFNLDDHCEATLLGLKARPNFKQDLLAQGERRGKLIQPMRQQDIRERDGRNGKPFWISIGNDVFDISNYKFANPNEQNVCTMRPGGNPWNAVVNDGTIDYDQLLLDFKPYKCATIASKVPDKGPGPMEEFHFTTKEVAWHIYPESTMYTIIRGQVYNLTGYMDFHPGGTTLLQKWAGKDSTLEFESYHEDYDRCLADYDYLRVGRVVEEKQMYQLTDKEVVLNGHIYNVSGIGTGEAERELLADIDRYGLQRKDITPVLNDSWKPPPSLSLLVQRPDLITGKLAPPLREVDMDALHANNGGYIPHADDIKVPRDRVEADLQMPLWVCYRALVYDMTTVYKYGPEDIRAELNKFNGRYKGSVIPRTALAVRLQEEYSCRVIGRLVRDTPRRRDLIVSDSDGDDRPLRRRRLS</sequence>
<dbReference type="EMBL" id="JAUJFL010000009">
    <property type="protein sequence ID" value="KAK2597622.1"/>
    <property type="molecule type" value="Genomic_DNA"/>
</dbReference>
<comment type="catalytic activity">
    <reaction evidence="11">
        <text>Couples ATP hydrolysis with the unwinding of duplex DNA by translocating in the 3'-5' direction.</text>
        <dbReference type="EC" id="5.6.2.4"/>
    </reaction>
</comment>
<dbReference type="PROSITE" id="PS51198">
    <property type="entry name" value="UVRD_HELICASE_ATP_BIND"/>
    <property type="match status" value="1"/>
</dbReference>
<accession>A0AAD9S2J9</accession>
<dbReference type="Gene3D" id="1.10.486.10">
    <property type="entry name" value="PCRA, domain 4"/>
    <property type="match status" value="1"/>
</dbReference>
<evidence type="ECO:0000256" key="12">
    <source>
        <dbReference type="ARBA" id="ARBA00034808"/>
    </source>
</evidence>
<keyword evidence="5 14" id="KW-0378">Hydrolase</keyword>
<keyword evidence="6 14" id="KW-0347">Helicase</keyword>
<evidence type="ECO:0000256" key="10">
    <source>
        <dbReference type="ARBA" id="ARBA00023235"/>
    </source>
</evidence>
<evidence type="ECO:0000313" key="20">
    <source>
        <dbReference type="Proteomes" id="UP001265746"/>
    </source>
</evidence>
<evidence type="ECO:0000256" key="2">
    <source>
        <dbReference type="ARBA" id="ARBA00022617"/>
    </source>
</evidence>
<dbReference type="Pfam" id="PF13361">
    <property type="entry name" value="UvrD_C"/>
    <property type="match status" value="1"/>
</dbReference>
<dbReference type="PANTHER" id="PTHR11070:SF2">
    <property type="entry name" value="ATP-DEPENDENT DNA HELICASE SRS2"/>
    <property type="match status" value="1"/>
</dbReference>
<name>A0AAD9S2J9_PHOAM</name>
<dbReference type="GO" id="GO:0016787">
    <property type="term" value="F:hydrolase activity"/>
    <property type="evidence" value="ECO:0007669"/>
    <property type="project" value="UniProtKB-UniRule"/>
</dbReference>
<keyword evidence="20" id="KW-1185">Reference proteome</keyword>
<evidence type="ECO:0000256" key="8">
    <source>
        <dbReference type="ARBA" id="ARBA00023004"/>
    </source>
</evidence>
<evidence type="ECO:0000256" key="5">
    <source>
        <dbReference type="ARBA" id="ARBA00022801"/>
    </source>
</evidence>
<dbReference type="GO" id="GO:0043138">
    <property type="term" value="F:3'-5' DNA helicase activity"/>
    <property type="evidence" value="ECO:0007669"/>
    <property type="project" value="UniProtKB-EC"/>
</dbReference>
<dbReference type="CDD" id="cd17932">
    <property type="entry name" value="DEXQc_UvrD"/>
    <property type="match status" value="1"/>
</dbReference>
<evidence type="ECO:0000256" key="14">
    <source>
        <dbReference type="PROSITE-ProRule" id="PRU00560"/>
    </source>
</evidence>
<dbReference type="GO" id="GO:0046872">
    <property type="term" value="F:metal ion binding"/>
    <property type="evidence" value="ECO:0007669"/>
    <property type="project" value="UniProtKB-KW"/>
</dbReference>
<evidence type="ECO:0000259" key="17">
    <source>
        <dbReference type="PROSITE" id="PS51198"/>
    </source>
</evidence>
<comment type="catalytic activity">
    <reaction evidence="13">
        <text>ATP + H2O = ADP + phosphate + H(+)</text>
        <dbReference type="Rhea" id="RHEA:13065"/>
        <dbReference type="ChEBI" id="CHEBI:15377"/>
        <dbReference type="ChEBI" id="CHEBI:15378"/>
        <dbReference type="ChEBI" id="CHEBI:30616"/>
        <dbReference type="ChEBI" id="CHEBI:43474"/>
        <dbReference type="ChEBI" id="CHEBI:456216"/>
        <dbReference type="EC" id="5.6.2.4"/>
    </reaction>
</comment>
<feature type="compositionally biased region" description="Basic and acidic residues" evidence="15">
    <location>
        <begin position="703"/>
        <end position="716"/>
    </location>
</feature>
<feature type="region of interest" description="Disordered" evidence="15">
    <location>
        <begin position="680"/>
        <end position="740"/>
    </location>
</feature>
<dbReference type="PANTHER" id="PTHR11070">
    <property type="entry name" value="UVRD / RECB / PCRA DNA HELICASE FAMILY MEMBER"/>
    <property type="match status" value="1"/>
</dbReference>
<dbReference type="SMART" id="SM01117">
    <property type="entry name" value="Cyt-b5"/>
    <property type="match status" value="1"/>
</dbReference>
<dbReference type="GO" id="GO:0003677">
    <property type="term" value="F:DNA binding"/>
    <property type="evidence" value="ECO:0007669"/>
    <property type="project" value="UniProtKB-KW"/>
</dbReference>
<keyword evidence="10" id="KW-0413">Isomerase</keyword>
<evidence type="ECO:0000256" key="11">
    <source>
        <dbReference type="ARBA" id="ARBA00034617"/>
    </source>
</evidence>
<comment type="caution">
    <text evidence="19">The sequence shown here is derived from an EMBL/GenBank/DDBJ whole genome shotgun (WGS) entry which is preliminary data.</text>
</comment>
<evidence type="ECO:0000256" key="15">
    <source>
        <dbReference type="SAM" id="MobiDB-lite"/>
    </source>
</evidence>
<protein>
    <recommendedName>
        <fullName evidence="12">DNA 3'-5' helicase</fullName>
        <ecNumber evidence="12">5.6.2.4</ecNumber>
    </recommendedName>
</protein>
<organism evidence="19 20">
    <name type="scientific">Phomopsis amygdali</name>
    <name type="common">Fusicoccum amygdali</name>
    <dbReference type="NCBI Taxonomy" id="1214568"/>
    <lineage>
        <taxon>Eukaryota</taxon>
        <taxon>Fungi</taxon>
        <taxon>Dikarya</taxon>
        <taxon>Ascomycota</taxon>
        <taxon>Pezizomycotina</taxon>
        <taxon>Sordariomycetes</taxon>
        <taxon>Sordariomycetidae</taxon>
        <taxon>Diaporthales</taxon>
        <taxon>Diaporthaceae</taxon>
        <taxon>Diaporthe</taxon>
    </lineage>
</organism>
<evidence type="ECO:0000256" key="6">
    <source>
        <dbReference type="ARBA" id="ARBA00022806"/>
    </source>
</evidence>
<dbReference type="GO" id="GO:0005524">
    <property type="term" value="F:ATP binding"/>
    <property type="evidence" value="ECO:0007669"/>
    <property type="project" value="UniProtKB-UniRule"/>
</dbReference>
<evidence type="ECO:0000259" key="18">
    <source>
        <dbReference type="PROSITE" id="PS51217"/>
    </source>
</evidence>
<gene>
    <name evidence="19" type="ORF">N8I77_012399</name>
</gene>
<evidence type="ECO:0000256" key="13">
    <source>
        <dbReference type="ARBA" id="ARBA00048988"/>
    </source>
</evidence>
<feature type="domain" description="UvrD-like helicase ATP-binding" evidence="17">
    <location>
        <begin position="1"/>
        <end position="259"/>
    </location>
</feature>
<evidence type="ECO:0000256" key="7">
    <source>
        <dbReference type="ARBA" id="ARBA00022840"/>
    </source>
</evidence>
<evidence type="ECO:0000256" key="3">
    <source>
        <dbReference type="ARBA" id="ARBA00022723"/>
    </source>
</evidence>
<dbReference type="Pfam" id="PF00580">
    <property type="entry name" value="UvrD-helicase"/>
    <property type="match status" value="1"/>
</dbReference>
<dbReference type="EC" id="5.6.2.4" evidence="12"/>
<dbReference type="GO" id="GO:0020037">
    <property type="term" value="F:heme binding"/>
    <property type="evidence" value="ECO:0007669"/>
    <property type="project" value="InterPro"/>
</dbReference>
<feature type="domain" description="Cytochrome b5 heme-binding" evidence="16">
    <location>
        <begin position="1057"/>
        <end position="1135"/>
    </location>
</feature>
<reference evidence="19" key="1">
    <citation type="submission" date="2023-06" db="EMBL/GenBank/DDBJ databases">
        <authorList>
            <person name="Noh H."/>
        </authorList>
    </citation>
    <scope>NUCLEOTIDE SEQUENCE</scope>
    <source>
        <strain evidence="19">DUCC20226</strain>
    </source>
</reference>
<feature type="domain" description="UvrD-like helicase C-terminal" evidence="18">
    <location>
        <begin position="260"/>
        <end position="572"/>
    </location>
</feature>
<dbReference type="Gene3D" id="1.10.10.160">
    <property type="match status" value="1"/>
</dbReference>
<dbReference type="Gene3D" id="3.10.120.10">
    <property type="entry name" value="Cytochrome b5-like heme/steroid binding domain"/>
    <property type="match status" value="1"/>
</dbReference>
<keyword evidence="2" id="KW-0349">Heme</keyword>
<dbReference type="CDD" id="cd18807">
    <property type="entry name" value="SF1_C_UvrD"/>
    <property type="match status" value="1"/>
</dbReference>
<dbReference type="InterPro" id="IPR027417">
    <property type="entry name" value="P-loop_NTPase"/>
</dbReference>
<keyword evidence="4 14" id="KW-0547">Nucleotide-binding</keyword>
<keyword evidence="3" id="KW-0479">Metal-binding</keyword>
<keyword evidence="7 14" id="KW-0067">ATP-binding</keyword>
<dbReference type="GO" id="GO:0000725">
    <property type="term" value="P:recombinational repair"/>
    <property type="evidence" value="ECO:0007669"/>
    <property type="project" value="TreeGrafter"/>
</dbReference>
<dbReference type="InterPro" id="IPR018506">
    <property type="entry name" value="Cyt_B5_heme-BS"/>
</dbReference>
<dbReference type="PROSITE" id="PS50255">
    <property type="entry name" value="CYTOCHROME_B5_2"/>
    <property type="match status" value="1"/>
</dbReference>
<dbReference type="SUPFAM" id="SSF52540">
    <property type="entry name" value="P-loop containing nucleoside triphosphate hydrolases"/>
    <property type="match status" value="1"/>
</dbReference>
<dbReference type="InterPro" id="IPR013986">
    <property type="entry name" value="DExx_box_DNA_helicase_dom_sf"/>
</dbReference>
<comment type="similarity">
    <text evidence="1">Belongs to the helicase family. UvrD subfamily.</text>
</comment>
<proteinExistence type="inferred from homology"/>
<dbReference type="InterPro" id="IPR001199">
    <property type="entry name" value="Cyt_B5-like_heme/steroid-bd"/>
</dbReference>
<dbReference type="PROSITE" id="PS51217">
    <property type="entry name" value="UVRD_HELICASE_CTER"/>
    <property type="match status" value="1"/>
</dbReference>
<dbReference type="Proteomes" id="UP001265746">
    <property type="component" value="Unassembled WGS sequence"/>
</dbReference>
<evidence type="ECO:0000256" key="4">
    <source>
        <dbReference type="ARBA" id="ARBA00022741"/>
    </source>
</evidence>
<dbReference type="InterPro" id="IPR000212">
    <property type="entry name" value="DNA_helicase_UvrD/REP"/>
</dbReference>
<keyword evidence="8" id="KW-0408">Iron</keyword>
<keyword evidence="9" id="KW-0238">DNA-binding</keyword>